<dbReference type="InterPro" id="IPR013197">
    <property type="entry name" value="RNA_pol_III_RPC82-rel_HTH"/>
</dbReference>
<comment type="similarity">
    <text evidence="2 6">Belongs to the eukaryotic RPC3/POLR3C RNA polymerase subunit family.</text>
</comment>
<accession>A0A8S1C129</accession>
<comment type="function">
    <text evidence="6">DNA-dependent RNA polymerase catalyzes the transcription of DNA into RNA using the four ribonucleoside triphosphates as substrates. Specific core component of RNA polymerase III which synthesizes small RNAs, such as 5S rRNA and tRNAs.</text>
</comment>
<evidence type="ECO:0000256" key="1">
    <source>
        <dbReference type="ARBA" id="ARBA00004123"/>
    </source>
</evidence>
<dbReference type="PANTHER" id="PTHR12949">
    <property type="entry name" value="RNA POLYMERASE III DNA DIRECTED -RELATED"/>
    <property type="match status" value="1"/>
</dbReference>
<dbReference type="Gene3D" id="1.10.10.10">
    <property type="entry name" value="Winged helix-like DNA-binding domain superfamily/Winged helix DNA-binding domain"/>
    <property type="match status" value="4"/>
</dbReference>
<comment type="caution">
    <text evidence="10">The sequence shown here is derived from an EMBL/GenBank/DDBJ whole genome shotgun (WGS) entry which is preliminary data.</text>
</comment>
<dbReference type="GO" id="GO:0006351">
    <property type="term" value="P:DNA-templated transcription"/>
    <property type="evidence" value="ECO:0007669"/>
    <property type="project" value="InterPro"/>
</dbReference>
<dbReference type="InterPro" id="IPR036388">
    <property type="entry name" value="WH-like_DNA-bd_sf"/>
</dbReference>
<dbReference type="InterPro" id="IPR039748">
    <property type="entry name" value="RPC3"/>
</dbReference>
<dbReference type="InterPro" id="IPR008806">
    <property type="entry name" value="RNA_pol_III_Rpc82_C"/>
</dbReference>
<keyword evidence="5 6" id="KW-0539">Nucleus</keyword>
<evidence type="ECO:0000313" key="11">
    <source>
        <dbReference type="Proteomes" id="UP000494165"/>
    </source>
</evidence>
<comment type="subunit">
    <text evidence="6">Component of the RNA polymerase III (Pol III) complex consisting of 17 subunits.</text>
</comment>
<dbReference type="OrthoDB" id="272392at2759"/>
<dbReference type="GO" id="GO:0005666">
    <property type="term" value="C:RNA polymerase III complex"/>
    <property type="evidence" value="ECO:0007669"/>
    <property type="project" value="UniProtKB-UniRule"/>
</dbReference>
<evidence type="ECO:0000256" key="4">
    <source>
        <dbReference type="ARBA" id="ARBA00023163"/>
    </source>
</evidence>
<protein>
    <recommendedName>
        <fullName evidence="6">DNA-directed RNA polymerase III subunit RPC3</fullName>
        <shortName evidence="6">RNA polymerase III subunit C3</shortName>
    </recommendedName>
</protein>
<dbReference type="AlphaFoldDB" id="A0A8S1C129"/>
<dbReference type="Pfam" id="PF22536">
    <property type="entry name" value="WHD_POLR3C"/>
    <property type="match status" value="1"/>
</dbReference>
<keyword evidence="4 6" id="KW-0804">Transcription</keyword>
<organism evidence="10 11">
    <name type="scientific">Cloeon dipterum</name>
    <dbReference type="NCBI Taxonomy" id="197152"/>
    <lineage>
        <taxon>Eukaryota</taxon>
        <taxon>Metazoa</taxon>
        <taxon>Ecdysozoa</taxon>
        <taxon>Arthropoda</taxon>
        <taxon>Hexapoda</taxon>
        <taxon>Insecta</taxon>
        <taxon>Pterygota</taxon>
        <taxon>Palaeoptera</taxon>
        <taxon>Ephemeroptera</taxon>
        <taxon>Pisciforma</taxon>
        <taxon>Baetidae</taxon>
        <taxon>Cloeon</taxon>
    </lineage>
</organism>
<dbReference type="InterPro" id="IPR055207">
    <property type="entry name" value="POLR3C_WHD"/>
</dbReference>
<evidence type="ECO:0000259" key="9">
    <source>
        <dbReference type="Pfam" id="PF22536"/>
    </source>
</evidence>
<gene>
    <name evidence="10" type="ORF">CLODIP_2_CD07996</name>
</gene>
<reference evidence="10 11" key="1">
    <citation type="submission" date="2020-04" db="EMBL/GenBank/DDBJ databases">
        <authorList>
            <person name="Alioto T."/>
            <person name="Alioto T."/>
            <person name="Gomez Garrido J."/>
        </authorList>
    </citation>
    <scope>NUCLEOTIDE SEQUENCE [LARGE SCALE GENOMIC DNA]</scope>
</reference>
<evidence type="ECO:0000256" key="5">
    <source>
        <dbReference type="ARBA" id="ARBA00023242"/>
    </source>
</evidence>
<dbReference type="GO" id="GO:0003697">
    <property type="term" value="F:single-stranded DNA binding"/>
    <property type="evidence" value="ECO:0007669"/>
    <property type="project" value="UniProtKB-UniRule"/>
</dbReference>
<feature type="domain" description="RNA polymerase III Rpc82 C -terminal" evidence="7">
    <location>
        <begin position="147"/>
        <end position="332"/>
    </location>
</feature>
<keyword evidence="3 6" id="KW-0240">DNA-directed RNA polymerase</keyword>
<dbReference type="Pfam" id="PF20912">
    <property type="entry name" value="RPC3_helical"/>
    <property type="match status" value="1"/>
</dbReference>
<dbReference type="Gene3D" id="6.10.140.1450">
    <property type="match status" value="1"/>
</dbReference>
<evidence type="ECO:0000256" key="6">
    <source>
        <dbReference type="RuleBase" id="RU367076"/>
    </source>
</evidence>
<evidence type="ECO:0000259" key="7">
    <source>
        <dbReference type="Pfam" id="PF05645"/>
    </source>
</evidence>
<dbReference type="EMBL" id="CADEPI010000002">
    <property type="protein sequence ID" value="CAB3359804.1"/>
    <property type="molecule type" value="Genomic_DNA"/>
</dbReference>
<feature type="domain" description="DNA-directed RNA polymerase III subunit RPC3 winged-helix" evidence="9">
    <location>
        <begin position="339"/>
        <end position="416"/>
    </location>
</feature>
<name>A0A8S1C129_9INSE</name>
<evidence type="ECO:0000313" key="10">
    <source>
        <dbReference type="EMBL" id="CAB3359804.1"/>
    </source>
</evidence>
<feature type="domain" description="RNA polymerase III subunit RPC82-related helix-turn-helix" evidence="8">
    <location>
        <begin position="9"/>
        <end position="67"/>
    </location>
</feature>
<dbReference type="Proteomes" id="UP000494165">
    <property type="component" value="Unassembled WGS sequence"/>
</dbReference>
<dbReference type="Pfam" id="PF05645">
    <property type="entry name" value="RNA_pol_Rpc82"/>
    <property type="match status" value="1"/>
</dbReference>
<sequence length="525" mass="59133">MSGTSQHSQLCSILLREAYGDLAEKVAMCLFRFGDLTFSQLASHSKLKQSKLQTVLKGLINFGLVQFEMGVDAKSGTQSNTPIYNLCKGRVLFLHRYIRGVPVFIRKFGTEGEIVLDTLMKCGHECASDIIFQATVRILKTESDQNVASVLEQIKGKLTELIQFGLIERAPSRQTETQEKLSDFSTPGKNYSLKGVDLPMMVQRISNDILTLEDAEDQAILWQVSRKRVTQLLRDEMFAEALTGRIDCHAGNLVRVLLQLMADTGPAMADASNILHKPFIQSAVKNSYSGSPLEAHLSEYLQILSQDSSSLVKNLGDASGGEYQITLKSAILELTWSALEKITQEQFGTKGARIFRVVRRHQFILVDDIQNHAMLPPKEAKQILYTLVGQNFVHFREMKLGTGSEAGKTSTSYYFFINLNQLVRMCLEKCYLAQFSASVRQNDIVSKYSHTIQKESRLTSLYVTLKDQGAPQEQLEDIAGMLTLTEREDLQKIGTWRSQLNFSEYDIDNSILLFELYIQMFKGKI</sequence>
<comment type="subcellular location">
    <subcellularLocation>
        <location evidence="1 6">Nucleus</location>
    </subcellularLocation>
</comment>
<dbReference type="PANTHER" id="PTHR12949:SF0">
    <property type="entry name" value="DNA-DIRECTED RNA POLYMERASE III SUBUNIT RPC3"/>
    <property type="match status" value="1"/>
</dbReference>
<dbReference type="Pfam" id="PF08221">
    <property type="entry name" value="HTH_9"/>
    <property type="match status" value="1"/>
</dbReference>
<keyword evidence="11" id="KW-1185">Reference proteome</keyword>
<proteinExistence type="inferred from homology"/>
<evidence type="ECO:0000256" key="3">
    <source>
        <dbReference type="ARBA" id="ARBA00022478"/>
    </source>
</evidence>
<evidence type="ECO:0000259" key="8">
    <source>
        <dbReference type="Pfam" id="PF08221"/>
    </source>
</evidence>
<evidence type="ECO:0000256" key="2">
    <source>
        <dbReference type="ARBA" id="ARBA00007206"/>
    </source>
</evidence>